<dbReference type="SUPFAM" id="SSF88659">
    <property type="entry name" value="Sigma3 and sigma4 domains of RNA polymerase sigma factors"/>
    <property type="match status" value="1"/>
</dbReference>
<dbReference type="Gene3D" id="1.20.140.160">
    <property type="match status" value="1"/>
</dbReference>
<dbReference type="EMBL" id="FQXR01000011">
    <property type="protein sequence ID" value="SHI11323.1"/>
    <property type="molecule type" value="Genomic_DNA"/>
</dbReference>
<dbReference type="Pfam" id="PF04545">
    <property type="entry name" value="Sigma70_r4"/>
    <property type="match status" value="1"/>
</dbReference>
<accession>A0A1M5YIG1</accession>
<dbReference type="InterPro" id="IPR013324">
    <property type="entry name" value="RNA_pol_sigma_r3/r4-like"/>
</dbReference>
<reference evidence="2 3" key="1">
    <citation type="submission" date="2016-11" db="EMBL/GenBank/DDBJ databases">
        <authorList>
            <person name="Jaros S."/>
            <person name="Januszkiewicz K."/>
            <person name="Wedrychowicz H."/>
        </authorList>
    </citation>
    <scope>NUCLEOTIDE SEQUENCE [LARGE SCALE GENOMIC DNA]</scope>
    <source>
        <strain evidence="2 3">DSM 13106</strain>
    </source>
</reference>
<dbReference type="RefSeq" id="WP_072744845.1">
    <property type="nucleotide sequence ID" value="NZ_FQXR01000011.1"/>
</dbReference>
<dbReference type="GO" id="GO:0003700">
    <property type="term" value="F:DNA-binding transcription factor activity"/>
    <property type="evidence" value="ECO:0007669"/>
    <property type="project" value="InterPro"/>
</dbReference>
<feature type="domain" description="RNA polymerase sigma-70 region 4" evidence="1">
    <location>
        <begin position="88"/>
        <end position="137"/>
    </location>
</feature>
<dbReference type="InterPro" id="IPR007630">
    <property type="entry name" value="RNA_pol_sigma70_r4"/>
</dbReference>
<name>A0A1M5YIG1_9FIRM</name>
<sequence length="144" mass="17336">MATKKTRENYYLPLNGKLISVSKEVYEEFYSYNRRERYLEERDRSKGLLYFSDYDTEDNNFIDYVEDKTVDVEKIVETGMIIKELHKALDGLNTDERDLIEKIFFKEQSIREIARNEKVSHVAIQKRRNKVLEKLKEILKDLED</sequence>
<dbReference type="STRING" id="1123281.SAMN02745180_02202"/>
<dbReference type="OrthoDB" id="1698246at2"/>
<dbReference type="AlphaFoldDB" id="A0A1M5YIG1"/>
<gene>
    <name evidence="2" type="ORF">SAMN02745180_02202</name>
</gene>
<dbReference type="Proteomes" id="UP000184389">
    <property type="component" value="Unassembled WGS sequence"/>
</dbReference>
<protein>
    <submittedName>
        <fullName evidence="2">RNA polymerase sigma factor, sigma-70 family</fullName>
    </submittedName>
</protein>
<organism evidence="2 3">
    <name type="scientific">Sporanaerobacter acetigenes DSM 13106</name>
    <dbReference type="NCBI Taxonomy" id="1123281"/>
    <lineage>
        <taxon>Bacteria</taxon>
        <taxon>Bacillati</taxon>
        <taxon>Bacillota</taxon>
        <taxon>Tissierellia</taxon>
        <taxon>Tissierellales</taxon>
        <taxon>Sporanaerobacteraceae</taxon>
        <taxon>Sporanaerobacter</taxon>
    </lineage>
</organism>
<evidence type="ECO:0000313" key="3">
    <source>
        <dbReference type="Proteomes" id="UP000184389"/>
    </source>
</evidence>
<evidence type="ECO:0000313" key="2">
    <source>
        <dbReference type="EMBL" id="SHI11323.1"/>
    </source>
</evidence>
<proteinExistence type="predicted"/>
<dbReference type="GO" id="GO:0006352">
    <property type="term" value="P:DNA-templated transcription initiation"/>
    <property type="evidence" value="ECO:0007669"/>
    <property type="project" value="InterPro"/>
</dbReference>
<evidence type="ECO:0000259" key="1">
    <source>
        <dbReference type="Pfam" id="PF04545"/>
    </source>
</evidence>
<keyword evidence="3" id="KW-1185">Reference proteome</keyword>